<dbReference type="PANTHER" id="PTHR24220:SF685">
    <property type="entry name" value="ABC TRANSPORTER RELATED"/>
    <property type="match status" value="1"/>
</dbReference>
<dbReference type="SUPFAM" id="SSF52540">
    <property type="entry name" value="P-loop containing nucleoside triphosphate hydrolases"/>
    <property type="match status" value="1"/>
</dbReference>
<dbReference type="InterPro" id="IPR027417">
    <property type="entry name" value="P-loop_NTPase"/>
</dbReference>
<dbReference type="AlphaFoldDB" id="A0A3N2H3H0"/>
<reference evidence="5 6" key="1">
    <citation type="submission" date="2018-11" db="EMBL/GenBank/DDBJ databases">
        <title>Sequencing the genomes of 1000 actinobacteria strains.</title>
        <authorList>
            <person name="Klenk H.-P."/>
        </authorList>
    </citation>
    <scope>NUCLEOTIDE SEQUENCE [LARGE SCALE GENOMIC DNA]</scope>
    <source>
        <strain evidence="5 6">DSM 44348</strain>
    </source>
</reference>
<dbReference type="InterPro" id="IPR003593">
    <property type="entry name" value="AAA+_ATPase"/>
</dbReference>
<evidence type="ECO:0000313" key="5">
    <source>
        <dbReference type="EMBL" id="ROS43453.1"/>
    </source>
</evidence>
<dbReference type="EMBL" id="RKHY01000001">
    <property type="protein sequence ID" value="ROS43453.1"/>
    <property type="molecule type" value="Genomic_DNA"/>
</dbReference>
<comment type="caution">
    <text evidence="5">The sequence shown here is derived from an EMBL/GenBank/DDBJ whole genome shotgun (WGS) entry which is preliminary data.</text>
</comment>
<dbReference type="SMART" id="SM00382">
    <property type="entry name" value="AAA"/>
    <property type="match status" value="1"/>
</dbReference>
<dbReference type="Pfam" id="PF00005">
    <property type="entry name" value="ABC_tran"/>
    <property type="match status" value="1"/>
</dbReference>
<dbReference type="GO" id="GO:0022857">
    <property type="term" value="F:transmembrane transporter activity"/>
    <property type="evidence" value="ECO:0007669"/>
    <property type="project" value="TreeGrafter"/>
</dbReference>
<dbReference type="InterPro" id="IPR003439">
    <property type="entry name" value="ABC_transporter-like_ATP-bd"/>
</dbReference>
<dbReference type="GO" id="GO:0005524">
    <property type="term" value="F:ATP binding"/>
    <property type="evidence" value="ECO:0007669"/>
    <property type="project" value="UniProtKB-KW"/>
</dbReference>
<keyword evidence="3 5" id="KW-0067">ATP-binding</keyword>
<dbReference type="Proteomes" id="UP000274843">
    <property type="component" value="Unassembled WGS sequence"/>
</dbReference>
<dbReference type="PROSITE" id="PS50893">
    <property type="entry name" value="ABC_TRANSPORTER_2"/>
    <property type="match status" value="1"/>
</dbReference>
<dbReference type="PANTHER" id="PTHR24220">
    <property type="entry name" value="IMPORT ATP-BINDING PROTEIN"/>
    <property type="match status" value="1"/>
</dbReference>
<evidence type="ECO:0000256" key="2">
    <source>
        <dbReference type="ARBA" id="ARBA00022741"/>
    </source>
</evidence>
<dbReference type="GeneID" id="301847146"/>
<keyword evidence="6" id="KW-1185">Reference proteome</keyword>
<dbReference type="GO" id="GO:0016887">
    <property type="term" value="F:ATP hydrolysis activity"/>
    <property type="evidence" value="ECO:0007669"/>
    <property type="project" value="InterPro"/>
</dbReference>
<dbReference type="InterPro" id="IPR015854">
    <property type="entry name" value="ABC_transpr_LolD-like"/>
</dbReference>
<accession>A0A3N2H3H0</accession>
<dbReference type="RefSeq" id="WP_123685716.1">
    <property type="nucleotide sequence ID" value="NZ_CBDRBK010000028.1"/>
</dbReference>
<feature type="domain" description="ABC transporter" evidence="4">
    <location>
        <begin position="8"/>
        <end position="223"/>
    </location>
</feature>
<keyword evidence="2" id="KW-0547">Nucleotide-binding</keyword>
<name>A0A3N2H3H0_9PSEU</name>
<dbReference type="GO" id="GO:0005886">
    <property type="term" value="C:plasma membrane"/>
    <property type="evidence" value="ECO:0007669"/>
    <property type="project" value="TreeGrafter"/>
</dbReference>
<dbReference type="InterPro" id="IPR017911">
    <property type="entry name" value="MacB-like_ATP-bd"/>
</dbReference>
<gene>
    <name evidence="5" type="ORF">EDD35_5867</name>
</gene>
<evidence type="ECO:0000256" key="3">
    <source>
        <dbReference type="ARBA" id="ARBA00022840"/>
    </source>
</evidence>
<evidence type="ECO:0000256" key="1">
    <source>
        <dbReference type="ARBA" id="ARBA00022448"/>
    </source>
</evidence>
<proteinExistence type="predicted"/>
<keyword evidence="1" id="KW-0813">Transport</keyword>
<sequence length="225" mass="24074">MTRDEPALWCEDVTYDYPTRGETVHALSGVALTVPRGAITAVVGPSGSGKSTLLKILACLERPENGRVWIDGTEVTALSARARRAVRRTRVGYVFQDPADNLLDYLTVAEHLALAARLRGRDTSAELVGVLGLGHRTGHVPWRLSGGEQQRVALAFAAAGEPAVVIADEPTAQLDRDSAGRVVEALRLLADRGQAILLATHDPEVSRVADRVVELVDGRLGEVSC</sequence>
<dbReference type="CDD" id="cd03255">
    <property type="entry name" value="ABC_MJ0796_LolCDE_FtsE"/>
    <property type="match status" value="1"/>
</dbReference>
<evidence type="ECO:0000313" key="6">
    <source>
        <dbReference type="Proteomes" id="UP000274843"/>
    </source>
</evidence>
<dbReference type="Gene3D" id="3.40.50.300">
    <property type="entry name" value="P-loop containing nucleotide triphosphate hydrolases"/>
    <property type="match status" value="1"/>
</dbReference>
<protein>
    <submittedName>
        <fullName evidence="5">Putative ABC transport system ATP-binding protein</fullName>
    </submittedName>
</protein>
<evidence type="ECO:0000259" key="4">
    <source>
        <dbReference type="PROSITE" id="PS50893"/>
    </source>
</evidence>
<organism evidence="5 6">
    <name type="scientific">Amycolatopsis thermoflava</name>
    <dbReference type="NCBI Taxonomy" id="84480"/>
    <lineage>
        <taxon>Bacteria</taxon>
        <taxon>Bacillati</taxon>
        <taxon>Actinomycetota</taxon>
        <taxon>Actinomycetes</taxon>
        <taxon>Pseudonocardiales</taxon>
        <taxon>Pseudonocardiaceae</taxon>
        <taxon>Amycolatopsis</taxon>
        <taxon>Amycolatopsis methanolica group</taxon>
    </lineage>
</organism>